<reference evidence="13" key="1">
    <citation type="submission" date="2013-04" db="EMBL/GenBank/DDBJ databases">
        <title>Genome sequence of Chlamydia psittaci 10_881_SC42.</title>
        <authorList>
            <person name="Huot-Creasy H."/>
            <person name="McCracken C.L."/>
            <person name="Humphries M."/>
            <person name="Sachse K."/>
            <person name="Laroucau K."/>
            <person name="Bavoil P."/>
            <person name="Myers G.S."/>
        </authorList>
    </citation>
    <scope>NUCLEOTIDE SEQUENCE [LARGE SCALE GENOMIC DNA]</scope>
    <source>
        <strain evidence="13">10_881_SC42</strain>
    </source>
</reference>
<evidence type="ECO:0000256" key="3">
    <source>
        <dbReference type="ARBA" id="ARBA00022676"/>
    </source>
</evidence>
<feature type="binding site" evidence="10">
    <location>
        <begin position="14"/>
        <end position="16"/>
    </location>
    <ligand>
        <name>UDP-N-acetyl-alpha-D-glucosamine</name>
        <dbReference type="ChEBI" id="CHEBI:57705"/>
    </ligand>
</feature>
<keyword evidence="6 10" id="KW-0573">Peptidoglycan synthesis</keyword>
<keyword evidence="7 10" id="KW-0472">Membrane</keyword>
<comment type="catalytic activity">
    <reaction evidence="10">
        <text>di-trans,octa-cis-undecaprenyl diphospho-N-acetyl-alpha-D-muramoyl-L-alanyl-D-glutamyl-meso-2,6-diaminopimeloyl-D-alanyl-D-alanine + UDP-N-acetyl-alpha-D-glucosamine = di-trans,octa-cis-undecaprenyl diphospho-[N-acetyl-alpha-D-glucosaminyl-(1-&gt;4)]-N-acetyl-alpha-D-muramoyl-L-alanyl-D-glutamyl-meso-2,6-diaminopimeloyl-D-alanyl-D-alanine + UDP + H(+)</text>
        <dbReference type="Rhea" id="RHEA:31227"/>
        <dbReference type="ChEBI" id="CHEBI:15378"/>
        <dbReference type="ChEBI" id="CHEBI:57705"/>
        <dbReference type="ChEBI" id="CHEBI:58223"/>
        <dbReference type="ChEBI" id="CHEBI:61387"/>
        <dbReference type="ChEBI" id="CHEBI:61388"/>
        <dbReference type="EC" id="2.4.1.227"/>
    </reaction>
</comment>
<evidence type="ECO:0000256" key="1">
    <source>
        <dbReference type="ARBA" id="ARBA00022475"/>
    </source>
</evidence>
<keyword evidence="8 10" id="KW-0131">Cell cycle</keyword>
<sequence length="356" mass="39124">MKEINKVILAAGGSGGHIVPALATREVFCAHGADVLLLGKGLQNHPSLCGYSICYKEIPSGLPSLRQPLSSLKNIYSLYRGYSKATKELKDFSPDLVIGFGSYHSLPILLAALRNKIPIFLHEQNLSPGRVNRLFSHFAKGVGVAFSPVITQFPCPAQEVTLPKRSISPVNPIVDHSVCSPIICVVGGSQGARRLNLQVPGALVAVARDYPNMYVHHLAGFRGDIISIQQVYRRGGIAFCVKPFEDNMLDILLSADLVISRAGATILDEIFWAKVPAILIPYPGACGHQEVNAKFFVYQVGGGSMILDKHLSQEVLEQHIFLALDFEIMKNRQKALQQYYQNKSSKSFYQFICECL</sequence>
<gene>
    <name evidence="10 13" type="primary">murG</name>
    <name evidence="13" type="ORF">CP10881SC42_0066</name>
</gene>
<dbReference type="InterPro" id="IPR007235">
    <property type="entry name" value="Glyco_trans_28_C"/>
</dbReference>
<feature type="binding site" evidence="10">
    <location>
        <position position="189"/>
    </location>
    <ligand>
        <name>UDP-N-acetyl-alpha-D-glucosamine</name>
        <dbReference type="ChEBI" id="CHEBI:57705"/>
    </ligand>
</feature>
<evidence type="ECO:0000256" key="2">
    <source>
        <dbReference type="ARBA" id="ARBA00022618"/>
    </source>
</evidence>
<dbReference type="PANTHER" id="PTHR21015:SF22">
    <property type="entry name" value="GLYCOSYLTRANSFERASE"/>
    <property type="match status" value="1"/>
</dbReference>
<keyword evidence="4 10" id="KW-0808">Transferase</keyword>
<proteinExistence type="inferred from homology"/>
<accession>A0ABN0MTU1</accession>
<evidence type="ECO:0000256" key="6">
    <source>
        <dbReference type="ARBA" id="ARBA00022984"/>
    </source>
</evidence>
<dbReference type="CDD" id="cd03785">
    <property type="entry name" value="GT28_MurG"/>
    <property type="match status" value="1"/>
</dbReference>
<evidence type="ECO:0000259" key="11">
    <source>
        <dbReference type="Pfam" id="PF03033"/>
    </source>
</evidence>
<keyword evidence="9 10" id="KW-0961">Cell wall biogenesis/degradation</keyword>
<dbReference type="Gene3D" id="3.40.50.2000">
    <property type="entry name" value="Glycogen Phosphorylase B"/>
    <property type="match status" value="2"/>
</dbReference>
<dbReference type="PANTHER" id="PTHR21015">
    <property type="entry name" value="UDP-N-ACETYLGLUCOSAMINE--N-ACETYLMURAMYL-(PENTAPEPTIDE) PYROPHOSPHORYL-UNDECAPRENOL N-ACETYLGLUCOSAMINE TRANSFERASE 1"/>
    <property type="match status" value="1"/>
</dbReference>
<evidence type="ECO:0000256" key="9">
    <source>
        <dbReference type="ARBA" id="ARBA00023316"/>
    </source>
</evidence>
<feature type="domain" description="Glycosyl transferase family 28 C-terminal" evidence="12">
    <location>
        <begin position="182"/>
        <end position="338"/>
    </location>
</feature>
<protein>
    <recommendedName>
        <fullName evidence="10">UDP-N-acetylglucosamine--N-acetylmuramyl-(pentapeptide) pyrophosphoryl-undecaprenol N-acetylglucosamine transferase</fullName>
        <ecNumber evidence="10">2.4.1.227</ecNumber>
    </recommendedName>
    <alternativeName>
        <fullName evidence="10">Undecaprenyl-PP-MurNAc-pentapeptide-UDPGlcNAc GlcNAc transferase</fullName>
    </alternativeName>
</protein>
<feature type="binding site" evidence="10">
    <location>
        <position position="289"/>
    </location>
    <ligand>
        <name>UDP-N-acetyl-alpha-D-glucosamine</name>
        <dbReference type="ChEBI" id="CHEBI:57705"/>
    </ligand>
</feature>
<dbReference type="EMBL" id="ATND01000001">
    <property type="protein sequence ID" value="EPP38837.1"/>
    <property type="molecule type" value="Genomic_DNA"/>
</dbReference>
<comment type="similarity">
    <text evidence="10">Belongs to the glycosyltransferase 28 family. MurG subfamily.</text>
</comment>
<evidence type="ECO:0000256" key="7">
    <source>
        <dbReference type="ARBA" id="ARBA00023136"/>
    </source>
</evidence>
<keyword evidence="3 10" id="KW-0328">Glycosyltransferase</keyword>
<comment type="function">
    <text evidence="10">Cell wall formation. Catalyzes the transfer of a GlcNAc subunit on undecaprenyl-pyrophosphoryl-MurNAc-pentapeptide (lipid intermediate I) to form undecaprenyl-pyrophosphoryl-MurNAc-(pentapeptide)GlcNAc (lipid intermediate II).</text>
</comment>
<dbReference type="HAMAP" id="MF_00033">
    <property type="entry name" value="MurG"/>
    <property type="match status" value="1"/>
</dbReference>
<evidence type="ECO:0000256" key="10">
    <source>
        <dbReference type="HAMAP-Rule" id="MF_00033"/>
    </source>
</evidence>
<comment type="subcellular location">
    <subcellularLocation>
        <location evidence="10">Cell membrane</location>
        <topology evidence="10">Peripheral membrane protein</topology>
        <orientation evidence="10">Cytoplasmic side</orientation>
    </subcellularLocation>
</comment>
<evidence type="ECO:0000256" key="5">
    <source>
        <dbReference type="ARBA" id="ARBA00022960"/>
    </source>
</evidence>
<evidence type="ECO:0000313" key="14">
    <source>
        <dbReference type="Proteomes" id="UP000014821"/>
    </source>
</evidence>
<feature type="binding site" evidence="10">
    <location>
        <position position="125"/>
    </location>
    <ligand>
        <name>UDP-N-acetyl-alpha-D-glucosamine</name>
        <dbReference type="ChEBI" id="CHEBI:57705"/>
    </ligand>
</feature>
<organism evidence="13 14">
    <name type="scientific">Chlamydia avium</name>
    <dbReference type="NCBI Taxonomy" id="1457141"/>
    <lineage>
        <taxon>Bacteria</taxon>
        <taxon>Pseudomonadati</taxon>
        <taxon>Chlamydiota</taxon>
        <taxon>Chlamydiia</taxon>
        <taxon>Chlamydiales</taxon>
        <taxon>Chlamydiaceae</taxon>
        <taxon>Chlamydia/Chlamydophila group</taxon>
        <taxon>Chlamydia</taxon>
    </lineage>
</organism>
<keyword evidence="2 10" id="KW-0132">Cell division</keyword>
<evidence type="ECO:0000256" key="8">
    <source>
        <dbReference type="ARBA" id="ARBA00023306"/>
    </source>
</evidence>
<dbReference type="Pfam" id="PF03033">
    <property type="entry name" value="Glyco_transf_28"/>
    <property type="match status" value="1"/>
</dbReference>
<dbReference type="SUPFAM" id="SSF53756">
    <property type="entry name" value="UDP-Glycosyltransferase/glycogen phosphorylase"/>
    <property type="match status" value="1"/>
</dbReference>
<name>A0ABN0MTU1_9CHLA</name>
<dbReference type="InterPro" id="IPR006009">
    <property type="entry name" value="GlcNAc_MurG"/>
</dbReference>
<keyword evidence="5 10" id="KW-0133">Cell shape</keyword>
<evidence type="ECO:0000259" key="12">
    <source>
        <dbReference type="Pfam" id="PF04101"/>
    </source>
</evidence>
<comment type="pathway">
    <text evidence="10">Cell wall biogenesis; peptidoglycan biosynthesis.</text>
</comment>
<dbReference type="NCBIfam" id="TIGR01133">
    <property type="entry name" value="murG"/>
    <property type="match status" value="1"/>
</dbReference>
<dbReference type="Pfam" id="PF04101">
    <property type="entry name" value="Glyco_tran_28_C"/>
    <property type="match status" value="1"/>
</dbReference>
<evidence type="ECO:0000256" key="4">
    <source>
        <dbReference type="ARBA" id="ARBA00022679"/>
    </source>
</evidence>
<feature type="domain" description="Glycosyltransferase family 28 N-terminal" evidence="11">
    <location>
        <begin position="7"/>
        <end position="142"/>
    </location>
</feature>
<dbReference type="GO" id="GO:0016757">
    <property type="term" value="F:glycosyltransferase activity"/>
    <property type="evidence" value="ECO:0007669"/>
    <property type="project" value="UniProtKB-KW"/>
</dbReference>
<comment type="caution">
    <text evidence="13">The sequence shown here is derived from an EMBL/GenBank/DDBJ whole genome shotgun (WGS) entry which is preliminary data.</text>
</comment>
<keyword evidence="1 10" id="KW-1003">Cell membrane</keyword>
<evidence type="ECO:0000313" key="13">
    <source>
        <dbReference type="EMBL" id="EPP38837.1"/>
    </source>
</evidence>
<dbReference type="Proteomes" id="UP000014821">
    <property type="component" value="Unassembled WGS sequence"/>
</dbReference>
<keyword evidence="14" id="KW-1185">Reference proteome</keyword>
<comment type="caution">
    <text evidence="10">Lacks conserved residue(s) required for the propagation of feature annotation.</text>
</comment>
<dbReference type="EC" id="2.4.1.227" evidence="10"/>
<dbReference type="InterPro" id="IPR004276">
    <property type="entry name" value="GlycoTrans_28_N"/>
</dbReference>